<organism evidence="3 4">
    <name type="scientific">Pleodorina starrii</name>
    <dbReference type="NCBI Taxonomy" id="330485"/>
    <lineage>
        <taxon>Eukaryota</taxon>
        <taxon>Viridiplantae</taxon>
        <taxon>Chlorophyta</taxon>
        <taxon>core chlorophytes</taxon>
        <taxon>Chlorophyceae</taxon>
        <taxon>CS clade</taxon>
        <taxon>Chlamydomonadales</taxon>
        <taxon>Volvocaceae</taxon>
        <taxon>Pleodorina</taxon>
    </lineage>
</organism>
<comment type="caution">
    <text evidence="3">The sequence shown here is derived from an EMBL/GenBank/DDBJ whole genome shotgun (WGS) entry which is preliminary data.</text>
</comment>
<proteinExistence type="predicted"/>
<keyword evidence="2" id="KW-1133">Transmembrane helix</keyword>
<evidence type="ECO:0000313" key="4">
    <source>
        <dbReference type="Proteomes" id="UP001165080"/>
    </source>
</evidence>
<keyword evidence="2" id="KW-0472">Membrane</keyword>
<dbReference type="Proteomes" id="UP001165080">
    <property type="component" value="Unassembled WGS sequence"/>
</dbReference>
<reference evidence="3 4" key="1">
    <citation type="journal article" date="2023" name="Commun. Biol.">
        <title>Reorganization of the ancestral sex-determining regions during the evolution of trioecy in Pleodorina starrii.</title>
        <authorList>
            <person name="Takahashi K."/>
            <person name="Suzuki S."/>
            <person name="Kawai-Toyooka H."/>
            <person name="Yamamoto K."/>
            <person name="Hamaji T."/>
            <person name="Ootsuki R."/>
            <person name="Yamaguchi H."/>
            <person name="Kawachi M."/>
            <person name="Higashiyama T."/>
            <person name="Nozaki H."/>
        </authorList>
    </citation>
    <scope>NUCLEOTIDE SEQUENCE [LARGE SCALE GENOMIC DNA]</scope>
    <source>
        <strain evidence="3 4">NIES-4479</strain>
    </source>
</reference>
<name>A0A9W6F1S4_9CHLO</name>
<feature type="compositionally biased region" description="Low complexity" evidence="1">
    <location>
        <begin position="70"/>
        <end position="85"/>
    </location>
</feature>
<evidence type="ECO:0000256" key="1">
    <source>
        <dbReference type="SAM" id="MobiDB-lite"/>
    </source>
</evidence>
<evidence type="ECO:0000256" key="2">
    <source>
        <dbReference type="SAM" id="Phobius"/>
    </source>
</evidence>
<feature type="transmembrane region" description="Helical" evidence="2">
    <location>
        <begin position="100"/>
        <end position="123"/>
    </location>
</feature>
<evidence type="ECO:0000313" key="3">
    <source>
        <dbReference type="EMBL" id="GLC52471.1"/>
    </source>
</evidence>
<protein>
    <submittedName>
        <fullName evidence="3">Uncharacterized protein</fullName>
    </submittedName>
</protein>
<keyword evidence="4" id="KW-1185">Reference proteome</keyword>
<feature type="region of interest" description="Disordered" evidence="1">
    <location>
        <begin position="14"/>
        <end position="40"/>
    </location>
</feature>
<keyword evidence="2" id="KW-0812">Transmembrane</keyword>
<gene>
    <name evidence="3" type="primary">PLESTB001031</name>
    <name evidence="3" type="ORF">PLESTB_000632700</name>
</gene>
<feature type="region of interest" description="Disordered" evidence="1">
    <location>
        <begin position="61"/>
        <end position="85"/>
    </location>
</feature>
<sequence length="244" mass="27021">MQAGVYNSSVVMAEEKQGSRGSKDNKMFVRKRRGSEYKENASAGRGRVACVTASAMATTTDIRGPITGGRQQKQQQQPSRHQRRQQPLGLLGRLLRLWKIMMFASLALLTITLVITFAPWPFLEGHRRMLHCTSSLVKVATQGVPRIASDLWREDGAANDLLEFCNEEGLAAAVGGDSSIAQCATAVCNFTERLLNHPAMSDWIAHERPFQDAASPLQLSLWRPPATAGCEIMASCYEWSWWPS</sequence>
<dbReference type="AlphaFoldDB" id="A0A9W6F1S4"/>
<accession>A0A9W6F1S4</accession>
<dbReference type="EMBL" id="BRXU01000006">
    <property type="protein sequence ID" value="GLC52471.1"/>
    <property type="molecule type" value="Genomic_DNA"/>
</dbReference>
<feature type="compositionally biased region" description="Basic and acidic residues" evidence="1">
    <location>
        <begin position="14"/>
        <end position="27"/>
    </location>
</feature>